<dbReference type="EMBL" id="KI675175">
    <property type="protein sequence ID" value="ETL30937.1"/>
    <property type="molecule type" value="Genomic_DNA"/>
</dbReference>
<dbReference type="Proteomes" id="UP000053236">
    <property type="component" value="Unassembled WGS sequence"/>
</dbReference>
<dbReference type="EMBL" id="KI688403">
    <property type="protein sequence ID" value="ETK77501.1"/>
    <property type="molecule type" value="Genomic_DNA"/>
</dbReference>
<dbReference type="Proteomes" id="UP000053864">
    <property type="component" value="Unassembled WGS sequence"/>
</dbReference>
<dbReference type="VEuPathDB" id="FungiDB:PPTG_23882"/>
<reference evidence="2" key="2">
    <citation type="submission" date="2013-11" db="EMBL/GenBank/DDBJ databases">
        <title>The Genome Sequence of Phytophthora parasitica CJ05E6.</title>
        <authorList>
            <consortium name="The Broad Institute Genomics Platform"/>
            <person name="Russ C."/>
            <person name="Tyler B."/>
            <person name="Panabieres F."/>
            <person name="Shan W."/>
            <person name="Tripathy S."/>
            <person name="Grunwald N."/>
            <person name="Machado M."/>
            <person name="Johnson C.S."/>
            <person name="Arredondo F."/>
            <person name="Hong C."/>
            <person name="Coffey M."/>
            <person name="Young S.K."/>
            <person name="Zeng Q."/>
            <person name="Gargeya S."/>
            <person name="Fitzgerald M."/>
            <person name="Abouelleil A."/>
            <person name="Alvarado L."/>
            <person name="Chapman S.B."/>
            <person name="Gainer-Dewar J."/>
            <person name="Goldberg J."/>
            <person name="Griggs A."/>
            <person name="Gujja S."/>
            <person name="Hansen M."/>
            <person name="Howarth C."/>
            <person name="Imamovic A."/>
            <person name="Ireland A."/>
            <person name="Larimer J."/>
            <person name="McCowan C."/>
            <person name="Murphy C."/>
            <person name="Pearson M."/>
            <person name="Poon T.W."/>
            <person name="Priest M."/>
            <person name="Roberts A."/>
            <person name="Saif S."/>
            <person name="Shea T."/>
            <person name="Sykes S."/>
            <person name="Wortman J."/>
            <person name="Nusbaum C."/>
            <person name="Birren B."/>
        </authorList>
    </citation>
    <scope>NUCLEOTIDE SEQUENCE [LARGE SCALE GENOMIC DNA]</scope>
    <source>
        <strain evidence="2">CJ05E6</strain>
    </source>
</reference>
<proteinExistence type="predicted"/>
<reference evidence="1" key="1">
    <citation type="submission" date="2013-11" db="EMBL/GenBank/DDBJ databases">
        <title>The Genome Sequence of Phytophthora parasitica CJ02B3.</title>
        <authorList>
            <consortium name="The Broad Institute Genomics Platform"/>
            <person name="Russ C."/>
            <person name="Tyler B."/>
            <person name="Panabieres F."/>
            <person name="Shan W."/>
            <person name="Tripathy S."/>
            <person name="Grunwald N."/>
            <person name="Machado M."/>
            <person name="Johnson C.S."/>
            <person name="Arredondo F."/>
            <person name="Hong C."/>
            <person name="Coffey M."/>
            <person name="Young S.K."/>
            <person name="Zeng Q."/>
            <person name="Gargeya S."/>
            <person name="Fitzgerald M."/>
            <person name="Abouelleil A."/>
            <person name="Alvarado L."/>
            <person name="Chapman S.B."/>
            <person name="Gainer-Dewar J."/>
            <person name="Goldberg J."/>
            <person name="Griggs A."/>
            <person name="Gujja S."/>
            <person name="Hansen M."/>
            <person name="Howarth C."/>
            <person name="Imamovic A."/>
            <person name="Ireland A."/>
            <person name="Larimer J."/>
            <person name="McCowan C."/>
            <person name="Murphy C."/>
            <person name="Pearson M."/>
            <person name="Poon T.W."/>
            <person name="Priest M."/>
            <person name="Roberts A."/>
            <person name="Saif S."/>
            <person name="Shea T."/>
            <person name="Sykes S."/>
            <person name="Wortman J."/>
            <person name="Nusbaum C."/>
            <person name="Birren B."/>
        </authorList>
    </citation>
    <scope>NUCLEOTIDE SEQUENCE [LARGE SCALE GENOMIC DNA]</scope>
    <source>
        <strain evidence="1">CJ02B3</strain>
    </source>
</reference>
<evidence type="ECO:0000313" key="3">
    <source>
        <dbReference type="EMBL" id="ETM37386.1"/>
    </source>
</evidence>
<dbReference type="AlphaFoldDB" id="W2MM21"/>
<accession>W2MM21</accession>
<evidence type="ECO:0000313" key="2">
    <source>
        <dbReference type="EMBL" id="ETL30937.1"/>
    </source>
</evidence>
<dbReference type="Proteomes" id="UP000054532">
    <property type="component" value="Unassembled WGS sequence"/>
</dbReference>
<sequence>MKVNGKMEIQTVKKYFPKIHPTSWTKFGNGSLTPEEAASLGTG</sequence>
<evidence type="ECO:0000313" key="1">
    <source>
        <dbReference type="EMBL" id="ETK77501.1"/>
    </source>
</evidence>
<organism evidence="3">
    <name type="scientific">Phytophthora nicotianae</name>
    <name type="common">Potato buckeye rot agent</name>
    <name type="synonym">Phytophthora parasitica</name>
    <dbReference type="NCBI Taxonomy" id="4792"/>
    <lineage>
        <taxon>Eukaryota</taxon>
        <taxon>Sar</taxon>
        <taxon>Stramenopiles</taxon>
        <taxon>Oomycota</taxon>
        <taxon>Peronosporomycetes</taxon>
        <taxon>Peronosporales</taxon>
        <taxon>Peronosporaceae</taxon>
        <taxon>Phytophthora</taxon>
    </lineage>
</organism>
<gene>
    <name evidence="3" type="ORF">L914_16058</name>
    <name evidence="1" type="ORF">L915_16246</name>
    <name evidence="2" type="ORF">L916_16140</name>
</gene>
<dbReference type="EMBL" id="KI695123">
    <property type="protein sequence ID" value="ETM37386.1"/>
    <property type="molecule type" value="Genomic_DNA"/>
</dbReference>
<protein>
    <submittedName>
        <fullName evidence="3">Uncharacterized protein</fullName>
    </submittedName>
</protein>
<name>W2MM21_PHYNI</name>
<reference evidence="3" key="3">
    <citation type="submission" date="2013-11" db="EMBL/GenBank/DDBJ databases">
        <title>The Genome Sequence of Phytophthora parasitica IAC_01/95.</title>
        <authorList>
            <consortium name="The Broad Institute Genomics Platform"/>
            <person name="Russ C."/>
            <person name="Tyler B."/>
            <person name="Panabieres F."/>
            <person name="Shan W."/>
            <person name="Tripathy S."/>
            <person name="Grunwald N."/>
            <person name="Machado M."/>
            <person name="Johnson C.S."/>
            <person name="Arredondo F."/>
            <person name="Hong C."/>
            <person name="Coffey M."/>
            <person name="Young S.K."/>
            <person name="Zeng Q."/>
            <person name="Gargeya S."/>
            <person name="Fitzgerald M."/>
            <person name="Abouelleil A."/>
            <person name="Alvarado L."/>
            <person name="Chapman S.B."/>
            <person name="Gainer-Dewar J."/>
            <person name="Goldberg J."/>
            <person name="Griggs A."/>
            <person name="Gujja S."/>
            <person name="Hansen M."/>
            <person name="Howarth C."/>
            <person name="Imamovic A."/>
            <person name="Ireland A."/>
            <person name="Larimer J."/>
            <person name="McCowan C."/>
            <person name="Murphy C."/>
            <person name="Pearson M."/>
            <person name="Poon T.W."/>
            <person name="Priest M."/>
            <person name="Roberts A."/>
            <person name="Saif S."/>
            <person name="Shea T."/>
            <person name="Sykes S."/>
            <person name="Wortman J."/>
            <person name="Nusbaum C."/>
            <person name="Birren B."/>
        </authorList>
    </citation>
    <scope>NUCLEOTIDE SEQUENCE [LARGE SCALE GENOMIC DNA]</scope>
    <source>
        <strain evidence="3">IAC_01/95</strain>
    </source>
</reference>